<evidence type="ECO:0000256" key="2">
    <source>
        <dbReference type="ARBA" id="ARBA00022490"/>
    </source>
</evidence>
<dbReference type="InterPro" id="IPR010998">
    <property type="entry name" value="Integrase_recombinase_N"/>
</dbReference>
<keyword evidence="2 9" id="KW-0963">Cytoplasm</keyword>
<dbReference type="HAMAP" id="MF_01808">
    <property type="entry name" value="Recomb_XerC_XerD"/>
    <property type="match status" value="1"/>
</dbReference>
<evidence type="ECO:0000259" key="11">
    <source>
        <dbReference type="PROSITE" id="PS51898"/>
    </source>
</evidence>
<dbReference type="Gene3D" id="1.10.150.130">
    <property type="match status" value="1"/>
</dbReference>
<dbReference type="Gene3D" id="1.10.443.10">
    <property type="entry name" value="Intergrase catalytic core"/>
    <property type="match status" value="1"/>
</dbReference>
<gene>
    <name evidence="9" type="primary">xerC</name>
    <name evidence="13" type="ORF">WDZ17_08575</name>
</gene>
<dbReference type="InterPro" id="IPR050090">
    <property type="entry name" value="Tyrosine_recombinase_XerCD"/>
</dbReference>
<dbReference type="RefSeq" id="WP_339574732.1">
    <property type="nucleotide sequence ID" value="NZ_JBBIAA010000007.1"/>
</dbReference>
<feature type="active site" evidence="9">
    <location>
        <position position="202"/>
    </location>
</feature>
<evidence type="ECO:0000256" key="7">
    <source>
        <dbReference type="ARBA" id="ARBA00023172"/>
    </source>
</evidence>
<dbReference type="EMBL" id="JBBIAA010000007">
    <property type="protein sequence ID" value="MEJ5945347.1"/>
    <property type="molecule type" value="Genomic_DNA"/>
</dbReference>
<keyword evidence="14" id="KW-1185">Reference proteome</keyword>
<keyword evidence="4 9" id="KW-0159">Chromosome partition</keyword>
<dbReference type="CDD" id="cd00798">
    <property type="entry name" value="INT_XerDC_C"/>
    <property type="match status" value="1"/>
</dbReference>
<evidence type="ECO:0000256" key="6">
    <source>
        <dbReference type="ARBA" id="ARBA00023125"/>
    </source>
</evidence>
<evidence type="ECO:0000256" key="8">
    <source>
        <dbReference type="ARBA" id="ARBA00023306"/>
    </source>
</evidence>
<keyword evidence="8 9" id="KW-0131">Cell cycle</keyword>
<dbReference type="PROSITE" id="PS51898">
    <property type="entry name" value="TYR_RECOMBINASE"/>
    <property type="match status" value="1"/>
</dbReference>
<dbReference type="SUPFAM" id="SSF47823">
    <property type="entry name" value="lambda integrase-like, N-terminal domain"/>
    <property type="match status" value="1"/>
</dbReference>
<evidence type="ECO:0000256" key="1">
    <source>
        <dbReference type="ARBA" id="ARBA00004496"/>
    </source>
</evidence>
<dbReference type="PANTHER" id="PTHR30349">
    <property type="entry name" value="PHAGE INTEGRASE-RELATED"/>
    <property type="match status" value="1"/>
</dbReference>
<comment type="similarity">
    <text evidence="9">Belongs to the 'phage' integrase family. XerC subfamily.</text>
</comment>
<feature type="domain" description="Core-binding (CB)" evidence="12">
    <location>
        <begin position="27"/>
        <end position="113"/>
    </location>
</feature>
<keyword evidence="5 9" id="KW-0229">DNA integration</keyword>
<dbReference type="SUPFAM" id="SSF56349">
    <property type="entry name" value="DNA breaking-rejoining enzymes"/>
    <property type="match status" value="1"/>
</dbReference>
<dbReference type="InterPro" id="IPR023009">
    <property type="entry name" value="Tyrosine_recombinase_XerC/XerD"/>
</dbReference>
<feature type="active site" description="O-(3'-phospho-DNA)-tyrosine intermediate" evidence="9">
    <location>
        <position position="307"/>
    </location>
</feature>
<dbReference type="Pfam" id="PF00589">
    <property type="entry name" value="Phage_integrase"/>
    <property type="match status" value="1"/>
</dbReference>
<dbReference type="PROSITE" id="PS51900">
    <property type="entry name" value="CB"/>
    <property type="match status" value="1"/>
</dbReference>
<evidence type="ECO:0000259" key="12">
    <source>
        <dbReference type="PROSITE" id="PS51900"/>
    </source>
</evidence>
<feature type="active site" evidence="9">
    <location>
        <position position="272"/>
    </location>
</feature>
<dbReference type="PANTHER" id="PTHR30349:SF77">
    <property type="entry name" value="TYROSINE RECOMBINASE XERC"/>
    <property type="match status" value="1"/>
</dbReference>
<evidence type="ECO:0000256" key="5">
    <source>
        <dbReference type="ARBA" id="ARBA00022908"/>
    </source>
</evidence>
<feature type="active site" evidence="9">
    <location>
        <position position="275"/>
    </location>
</feature>
<reference evidence="13 14" key="1">
    <citation type="journal article" date="2017" name="Int. J. Syst. Evol. Microbiol.">
        <title>Pseudokineococcus basanitobsidens sp. nov., isolated from volcanic rock.</title>
        <authorList>
            <person name="Lee D.W."/>
            <person name="Park M.Y."/>
            <person name="Kim J.J."/>
            <person name="Kim B.S."/>
        </authorList>
    </citation>
    <scope>NUCLEOTIDE SEQUENCE [LARGE SCALE GENOMIC DNA]</scope>
    <source>
        <strain evidence="13 14">DSM 103726</strain>
    </source>
</reference>
<name>A0ABU8RJT5_9ACTN</name>
<dbReference type="InterPro" id="IPR044068">
    <property type="entry name" value="CB"/>
</dbReference>
<dbReference type="Pfam" id="PF02899">
    <property type="entry name" value="Phage_int_SAM_1"/>
    <property type="match status" value="1"/>
</dbReference>
<evidence type="ECO:0000313" key="14">
    <source>
        <dbReference type="Proteomes" id="UP001387100"/>
    </source>
</evidence>
<evidence type="ECO:0000313" key="13">
    <source>
        <dbReference type="EMBL" id="MEJ5945347.1"/>
    </source>
</evidence>
<organism evidence="13 14">
    <name type="scientific">Pseudokineococcus basanitobsidens</name>
    <dbReference type="NCBI Taxonomy" id="1926649"/>
    <lineage>
        <taxon>Bacteria</taxon>
        <taxon>Bacillati</taxon>
        <taxon>Actinomycetota</taxon>
        <taxon>Actinomycetes</taxon>
        <taxon>Kineosporiales</taxon>
        <taxon>Kineosporiaceae</taxon>
        <taxon>Pseudokineococcus</taxon>
    </lineage>
</organism>
<feature type="active site" evidence="9">
    <location>
        <position position="298"/>
    </location>
</feature>
<comment type="subcellular location">
    <subcellularLocation>
        <location evidence="1 9">Cytoplasm</location>
    </subcellularLocation>
</comment>
<dbReference type="InterPro" id="IPR011010">
    <property type="entry name" value="DNA_brk_join_enz"/>
</dbReference>
<feature type="region of interest" description="Disordered" evidence="10">
    <location>
        <begin position="1"/>
        <end position="22"/>
    </location>
</feature>
<comment type="function">
    <text evidence="9">Site-specific tyrosine recombinase, which acts by catalyzing the cutting and rejoining of the recombining DNA molecules. The XerC-XerD complex is essential to convert dimers of the bacterial chromosome into monomers to permit their segregation at cell division. It also contributes to the segregational stability of plasmids.</text>
</comment>
<evidence type="ECO:0000256" key="9">
    <source>
        <dbReference type="HAMAP-Rule" id="MF_01808"/>
    </source>
</evidence>
<dbReference type="InterPro" id="IPR004107">
    <property type="entry name" value="Integrase_SAM-like_N"/>
</dbReference>
<keyword evidence="6 9" id="KW-0238">DNA-binding</keyword>
<comment type="caution">
    <text evidence="13">The sequence shown here is derived from an EMBL/GenBank/DDBJ whole genome shotgun (WGS) entry which is preliminary data.</text>
</comment>
<feature type="active site" evidence="9">
    <location>
        <position position="178"/>
    </location>
</feature>
<protein>
    <recommendedName>
        <fullName evidence="9">Tyrosine recombinase XerC</fullName>
    </recommendedName>
</protein>
<keyword evidence="7 9" id="KW-0233">DNA recombination</keyword>
<feature type="domain" description="Tyr recombinase" evidence="11">
    <location>
        <begin position="134"/>
        <end position="320"/>
    </location>
</feature>
<proteinExistence type="inferred from homology"/>
<dbReference type="InterPro" id="IPR002104">
    <property type="entry name" value="Integrase_catalytic"/>
</dbReference>
<dbReference type="InterPro" id="IPR013762">
    <property type="entry name" value="Integrase-like_cat_sf"/>
</dbReference>
<sequence length="326" mass="33974">MTGAGTQRGSDDGTAEDDVGDVGALPRGAAGLLDRFAEHLAVERGRSPHTVRAYTGDVRRLLVHAAGRGCGDVDDLDLAHLRAWLAGDGGRPSARATTARRAASARAFTSWLARTGRVGVDVGARLRSPGRGGSLPGVLTGSTVTAVLARAQEAAAGGDPVALRDHAALELLYATGVRVGELVGLDVGDVDRTRWTVRVMGKGSRERVVPFGAPADAAVGRWLAGGRPALARGTTGSALLLGVRGGRWDQRSAREVVARTGRKVVSRAVTPHTLRHSAATHLLDGGADLRSVQELLGHASLATTQLYTHVSVDRLRAGYHQAHPRA</sequence>
<dbReference type="Proteomes" id="UP001387100">
    <property type="component" value="Unassembled WGS sequence"/>
</dbReference>
<evidence type="ECO:0000256" key="10">
    <source>
        <dbReference type="SAM" id="MobiDB-lite"/>
    </source>
</evidence>
<comment type="subunit">
    <text evidence="9">Forms a cyclic heterotetrameric complex composed of two molecules of XerC and two molecules of XerD.</text>
</comment>
<evidence type="ECO:0000256" key="3">
    <source>
        <dbReference type="ARBA" id="ARBA00022618"/>
    </source>
</evidence>
<evidence type="ECO:0000256" key="4">
    <source>
        <dbReference type="ARBA" id="ARBA00022829"/>
    </source>
</evidence>
<accession>A0ABU8RJT5</accession>
<keyword evidence="3 9" id="KW-0132">Cell division</keyword>